<gene>
    <name evidence="12" type="primary">GLDC/gcvP</name>
    <name evidence="12" type="ORF">MAMC_00324</name>
</gene>
<evidence type="ECO:0000256" key="1">
    <source>
        <dbReference type="ARBA" id="ARBA00001933"/>
    </source>
</evidence>
<dbReference type="GO" id="GO:0016594">
    <property type="term" value="F:glycine binding"/>
    <property type="evidence" value="ECO:0007669"/>
    <property type="project" value="TreeGrafter"/>
</dbReference>
<comment type="cofactor">
    <cofactor evidence="1 9">
        <name>pyridoxal 5'-phosphate</name>
        <dbReference type="ChEBI" id="CHEBI:597326"/>
    </cofactor>
</comment>
<dbReference type="GO" id="GO:0019464">
    <property type="term" value="P:glycine decarboxylation via glycine cleavage system"/>
    <property type="evidence" value="ECO:0007669"/>
    <property type="project" value="TreeGrafter"/>
</dbReference>
<sequence length="958" mass="104396">MNSPEEIFSFLSRHIGPSPDEQKEMLEAIGFPTLEELIDAIVPRTVRTLRSLDLPAPLTESEALAALRKLSEKNRIFRSYLGMGYSAAITPAVIRRNILENPDWYTPYTPYQAEISQGRLEALLTFQTLVADLAGLDVANASLLDADTAAAEAMILSLRIRTPSNSKRFLVSPLCHPQTIAVVQTRAEPLGIQVDLRDPMDDDLPVENYFGALLPYPTTDGLLLDYTQAIGSLRKSGVTVVMHVDPLALSIFRSPGEFGADIAIGSMQRFGLPLGYGGPHPGFLAARSAYLRKMPGRIVGISRDREGRAALRLALQTREQHIRREKATSNICTAQALPAVVAAFYAIHHGPSGLRAIAEGIRTLTNRLAWGLGAMGIPIPPGPRFDTVAAILPQSESDSLLRRAQGAGINLRRLPSGLGISLDETTQERDLFDLLSLFAAERGLTQLPPPPADQEVSPIPPNLRRNAPLLPQPIFRENRSEAQLVRYMRRLAARDINLTTSMIPLGSCTMKLNAAAEMLPMLWDAFSQIHPFCPLDQAQGYQGMLGDLERWLKEITGMEAVSFQPAAGSQGELAGLLAIRAYHCAQDQSDRNICLLPISAHGTNAASAAAAGFSLMPLLCDGEGRLDLEDLRRKLAEAGARVAAIMVTYPSTYGFFEDTLPEVIRMVREAGGLVYLDGANANAFLGLCRPGELGVDVCHLNLHKTFAIPHGGGGPGAGPIAVSRALVPFLPSHPFLPLSSSSPLGPVSGSPWGNAGVYPITWMFLAMTGAQGVTQCAKVALLSANYVARRLTPYFRLVFHGRSGFVAHECIVDLRPWKECGIEVDDVAKRLADFGFHAPTVSWPVPGTLMIEPTECETKEELDRFCDAMITIHSELEKVRKGELPLDDNPLRNAPHTATAVAAESWPHSYGRETAAFPLPWVRERKYWPPVARVDNVFGDRYPVCAWPKSSEANLENE</sequence>
<name>A0A5E6M9A6_9BACT</name>
<dbReference type="InterPro" id="IPR015424">
    <property type="entry name" value="PyrdxlP-dep_Trfase"/>
</dbReference>
<dbReference type="Pfam" id="PF21478">
    <property type="entry name" value="GcvP2_C"/>
    <property type="match status" value="1"/>
</dbReference>
<dbReference type="GO" id="GO:0004375">
    <property type="term" value="F:glycine dehydrogenase (decarboxylating) activity"/>
    <property type="evidence" value="ECO:0007669"/>
    <property type="project" value="UniProtKB-EC"/>
</dbReference>
<evidence type="ECO:0000256" key="6">
    <source>
        <dbReference type="ARBA" id="ARBA00022898"/>
    </source>
</evidence>
<feature type="modified residue" description="N6-(pyridoxal phosphate)lysine" evidence="9">
    <location>
        <position position="704"/>
    </location>
</feature>
<keyword evidence="7 12" id="KW-0560">Oxidoreductase</keyword>
<evidence type="ECO:0000256" key="8">
    <source>
        <dbReference type="ARBA" id="ARBA00049026"/>
    </source>
</evidence>
<feature type="domain" description="Glycine cleavage system P-protein N-terminal" evidence="10">
    <location>
        <begin position="13"/>
        <end position="438"/>
    </location>
</feature>
<proteinExistence type="inferred from homology"/>
<dbReference type="InterPro" id="IPR049315">
    <property type="entry name" value="GDC-P_N"/>
</dbReference>
<dbReference type="SUPFAM" id="SSF53383">
    <property type="entry name" value="PLP-dependent transferases"/>
    <property type="match status" value="2"/>
</dbReference>
<evidence type="ECO:0000259" key="11">
    <source>
        <dbReference type="Pfam" id="PF21478"/>
    </source>
</evidence>
<dbReference type="PANTHER" id="PTHR11773:SF1">
    <property type="entry name" value="GLYCINE DEHYDROGENASE (DECARBOXYLATING), MITOCHONDRIAL"/>
    <property type="match status" value="1"/>
</dbReference>
<evidence type="ECO:0000313" key="12">
    <source>
        <dbReference type="EMBL" id="VVM04953.1"/>
    </source>
</evidence>
<dbReference type="CDD" id="cd00613">
    <property type="entry name" value="GDC-P"/>
    <property type="match status" value="1"/>
</dbReference>
<comment type="subunit">
    <text evidence="4">The glycine cleavage system is composed of four proteins: P, T, L and H.</text>
</comment>
<dbReference type="InterPro" id="IPR049316">
    <property type="entry name" value="GDC-P_C"/>
</dbReference>
<comment type="similarity">
    <text evidence="3">Belongs to the GcvP family.</text>
</comment>
<reference evidence="12" key="1">
    <citation type="submission" date="2019-09" db="EMBL/GenBank/DDBJ databases">
        <authorList>
            <person name="Cremers G."/>
        </authorList>
    </citation>
    <scope>NUCLEOTIDE SEQUENCE [LARGE SCALE GENOMIC DNA]</scope>
    <source>
        <strain evidence="12">3B</strain>
    </source>
</reference>
<comment type="catalytic activity">
    <reaction evidence="8">
        <text>N(6)-[(R)-lipoyl]-L-lysyl-[glycine-cleavage complex H protein] + glycine + H(+) = N(6)-[(R)-S(8)-aminomethyldihydrolipoyl]-L-lysyl-[glycine-cleavage complex H protein] + CO2</text>
        <dbReference type="Rhea" id="RHEA:24304"/>
        <dbReference type="Rhea" id="RHEA-COMP:10494"/>
        <dbReference type="Rhea" id="RHEA-COMP:10495"/>
        <dbReference type="ChEBI" id="CHEBI:15378"/>
        <dbReference type="ChEBI" id="CHEBI:16526"/>
        <dbReference type="ChEBI" id="CHEBI:57305"/>
        <dbReference type="ChEBI" id="CHEBI:83099"/>
        <dbReference type="ChEBI" id="CHEBI:83143"/>
        <dbReference type="EC" id="1.4.4.2"/>
    </reaction>
</comment>
<dbReference type="PANTHER" id="PTHR11773">
    <property type="entry name" value="GLYCINE DEHYDROGENASE, DECARBOXYLATING"/>
    <property type="match status" value="1"/>
</dbReference>
<evidence type="ECO:0000313" key="13">
    <source>
        <dbReference type="Proteomes" id="UP000381693"/>
    </source>
</evidence>
<dbReference type="OrthoDB" id="9801272at2"/>
<comment type="caution">
    <text evidence="12">The sequence shown here is derived from an EMBL/GenBank/DDBJ whole genome shotgun (WGS) entry which is preliminary data.</text>
</comment>
<protein>
    <recommendedName>
        <fullName evidence="5">glycine dehydrogenase (aminomethyl-transferring)</fullName>
        <ecNumber evidence="5">1.4.4.2</ecNumber>
    </recommendedName>
</protein>
<dbReference type="Proteomes" id="UP000381693">
    <property type="component" value="Unassembled WGS sequence"/>
</dbReference>
<dbReference type="GO" id="GO:0030170">
    <property type="term" value="F:pyridoxal phosphate binding"/>
    <property type="evidence" value="ECO:0007669"/>
    <property type="project" value="TreeGrafter"/>
</dbReference>
<dbReference type="EC" id="1.4.4.2" evidence="5"/>
<dbReference type="GO" id="GO:0005960">
    <property type="term" value="C:glycine cleavage complex"/>
    <property type="evidence" value="ECO:0007669"/>
    <property type="project" value="TreeGrafter"/>
</dbReference>
<dbReference type="InterPro" id="IPR015421">
    <property type="entry name" value="PyrdxlP-dep_Trfase_major"/>
</dbReference>
<accession>A0A5E6M9A6</accession>
<dbReference type="InterPro" id="IPR020581">
    <property type="entry name" value="GDC_P"/>
</dbReference>
<evidence type="ECO:0000259" key="10">
    <source>
        <dbReference type="Pfam" id="PF02347"/>
    </source>
</evidence>
<keyword evidence="13" id="KW-1185">Reference proteome</keyword>
<organism evidence="12 13">
    <name type="scientific">Methylacidimicrobium cyclopophantes</name>
    <dbReference type="NCBI Taxonomy" id="1041766"/>
    <lineage>
        <taxon>Bacteria</taxon>
        <taxon>Pseudomonadati</taxon>
        <taxon>Verrucomicrobiota</taxon>
        <taxon>Methylacidimicrobium</taxon>
    </lineage>
</organism>
<dbReference type="FunFam" id="3.40.640.10:FF:000224">
    <property type="entry name" value="Probable glycine dehydrogenase (decarboxylating) subunit 2"/>
    <property type="match status" value="1"/>
</dbReference>
<evidence type="ECO:0000256" key="7">
    <source>
        <dbReference type="ARBA" id="ARBA00023002"/>
    </source>
</evidence>
<evidence type="ECO:0000256" key="4">
    <source>
        <dbReference type="ARBA" id="ARBA00011690"/>
    </source>
</evidence>
<dbReference type="Pfam" id="PF02347">
    <property type="entry name" value="GDC-P"/>
    <property type="match status" value="1"/>
</dbReference>
<dbReference type="EMBL" id="CABFUZ020000078">
    <property type="protein sequence ID" value="VVM04953.1"/>
    <property type="molecule type" value="Genomic_DNA"/>
</dbReference>
<comment type="function">
    <text evidence="2">The glycine cleavage system catalyzes the degradation of glycine. The P protein binds the alpha-amino group of glycine through its pyridoxal phosphate cofactor; CO(2) is released and the remaining methylamine moiety is then transferred to the lipoamide cofactor of the H protein.</text>
</comment>
<feature type="domain" description="Glycine dehydrogenase C-terminal" evidence="11">
    <location>
        <begin position="777"/>
        <end position="896"/>
    </location>
</feature>
<keyword evidence="6 9" id="KW-0663">Pyridoxal phosphate</keyword>
<dbReference type="Gene3D" id="3.40.640.10">
    <property type="entry name" value="Type I PLP-dependent aspartate aminotransferase-like (Major domain)"/>
    <property type="match status" value="2"/>
</dbReference>
<dbReference type="Gene3D" id="3.90.1150.10">
    <property type="entry name" value="Aspartate Aminotransferase, domain 1"/>
    <property type="match status" value="2"/>
</dbReference>
<evidence type="ECO:0000256" key="3">
    <source>
        <dbReference type="ARBA" id="ARBA00010756"/>
    </source>
</evidence>
<dbReference type="RefSeq" id="WP_142524437.1">
    <property type="nucleotide sequence ID" value="NZ_CABFUZ020000078.1"/>
</dbReference>
<evidence type="ECO:0000256" key="5">
    <source>
        <dbReference type="ARBA" id="ARBA00012134"/>
    </source>
</evidence>
<dbReference type="InterPro" id="IPR003437">
    <property type="entry name" value="GcvP"/>
</dbReference>
<evidence type="ECO:0000256" key="2">
    <source>
        <dbReference type="ARBA" id="ARBA00003788"/>
    </source>
</evidence>
<evidence type="ECO:0000256" key="9">
    <source>
        <dbReference type="PIRSR" id="PIRSR603437-50"/>
    </source>
</evidence>
<dbReference type="GO" id="GO:0005829">
    <property type="term" value="C:cytosol"/>
    <property type="evidence" value="ECO:0007669"/>
    <property type="project" value="TreeGrafter"/>
</dbReference>
<dbReference type="InterPro" id="IPR015422">
    <property type="entry name" value="PyrdxlP-dep_Trfase_small"/>
</dbReference>
<dbReference type="AlphaFoldDB" id="A0A5E6M9A6"/>
<dbReference type="NCBIfam" id="TIGR00461">
    <property type="entry name" value="gcvP"/>
    <property type="match status" value="1"/>
</dbReference>